<keyword evidence="2" id="KW-1185">Reference proteome</keyword>
<protein>
    <submittedName>
        <fullName evidence="1">Competence protein ComF</fullName>
    </submittedName>
</protein>
<dbReference type="InterPro" id="IPR051910">
    <property type="entry name" value="ComF/GntX_DNA_util-trans"/>
</dbReference>
<dbReference type="PANTHER" id="PTHR47505:SF1">
    <property type="entry name" value="DNA UTILIZATION PROTEIN YHGH"/>
    <property type="match status" value="1"/>
</dbReference>
<comment type="caution">
    <text evidence="1">The sequence shown here is derived from an EMBL/GenBank/DDBJ whole genome shotgun (WGS) entry which is preliminary data.</text>
</comment>
<evidence type="ECO:0000313" key="2">
    <source>
        <dbReference type="Proteomes" id="UP000280444"/>
    </source>
</evidence>
<dbReference type="Gene3D" id="3.40.50.2020">
    <property type="match status" value="1"/>
</dbReference>
<dbReference type="Proteomes" id="UP000280444">
    <property type="component" value="Unassembled WGS sequence"/>
</dbReference>
<dbReference type="AlphaFoldDB" id="A0A3P1SCH8"/>
<proteinExistence type="predicted"/>
<accession>A0A3P1SCH8</accession>
<dbReference type="SUPFAM" id="SSF53271">
    <property type="entry name" value="PRTase-like"/>
    <property type="match status" value="1"/>
</dbReference>
<dbReference type="EMBL" id="RQZF01000008">
    <property type="protein sequence ID" value="RRC94983.1"/>
    <property type="molecule type" value="Genomic_DNA"/>
</dbReference>
<dbReference type="OrthoDB" id="5242900at2"/>
<reference evidence="1 2" key="1">
    <citation type="submission" date="2018-11" db="EMBL/GenBank/DDBJ databases">
        <title>Genomes From Bacteria Associated with the Canine Oral Cavity: a Test Case for Automated Genome-Based Taxonomic Assignment.</title>
        <authorList>
            <person name="Coil D.A."/>
            <person name="Jospin G."/>
            <person name="Darling A.E."/>
            <person name="Wallis C."/>
            <person name="Davis I.J."/>
            <person name="Harris S."/>
            <person name="Eisen J.A."/>
            <person name="Holcombe L.J."/>
            <person name="O'Flynn C."/>
        </authorList>
    </citation>
    <scope>NUCLEOTIDE SEQUENCE [LARGE SCALE GENOMIC DNA]</scope>
    <source>
        <strain evidence="1 2">OH770</strain>
    </source>
</reference>
<dbReference type="PANTHER" id="PTHR47505">
    <property type="entry name" value="DNA UTILIZATION PROTEIN YHGH"/>
    <property type="match status" value="1"/>
</dbReference>
<name>A0A3P1SCH8_9ACTO</name>
<evidence type="ECO:0000313" key="1">
    <source>
        <dbReference type="EMBL" id="RRC94983.1"/>
    </source>
</evidence>
<dbReference type="InterPro" id="IPR029057">
    <property type="entry name" value="PRTase-like"/>
</dbReference>
<organism evidence="1 2">
    <name type="scientific">Schaalia canis</name>
    <dbReference type="NCBI Taxonomy" id="100469"/>
    <lineage>
        <taxon>Bacteria</taxon>
        <taxon>Bacillati</taxon>
        <taxon>Actinomycetota</taxon>
        <taxon>Actinomycetes</taxon>
        <taxon>Actinomycetales</taxon>
        <taxon>Actinomycetaceae</taxon>
        <taxon>Schaalia</taxon>
    </lineage>
</organism>
<dbReference type="RefSeq" id="WP_124871139.1">
    <property type="nucleotide sequence ID" value="NZ_RQZF01000008.1"/>
</dbReference>
<sequence length="221" mass="24191">MSLFAACESLTLPTQCVGCGRWDTGLCDECAALSGRFPDGWAILDGDGDDLPMWTLGDYEGSLRRILLAAKHRDRADTDAFLWRAGRTLGLSMSRSRMMGGAEDIWVVPAPSRWRRRWNGREVACVIAHGVARGIYEGCGVRVRLVQACALRWGAGTQAGRSGAERRRGRAGTMRCRLMVPRQVEVVLVDDVVTTGATIREMSRVMNARIVGVGALCHVAR</sequence>
<gene>
    <name evidence="1" type="ORF">EII11_07825</name>
</gene>